<evidence type="ECO:0000313" key="7">
    <source>
        <dbReference type="EMBL" id="PEG38595.1"/>
    </source>
</evidence>
<dbReference type="InterPro" id="IPR029016">
    <property type="entry name" value="GAF-like_dom_sf"/>
</dbReference>
<dbReference type="PANTHER" id="PTHR30136:SF24">
    <property type="entry name" value="HTH-TYPE TRANSCRIPTIONAL REPRESSOR ALLR"/>
    <property type="match status" value="1"/>
</dbReference>
<dbReference type="Pfam" id="PF01614">
    <property type="entry name" value="IclR_C"/>
    <property type="match status" value="1"/>
</dbReference>
<dbReference type="InterPro" id="IPR036390">
    <property type="entry name" value="WH_DNA-bd_sf"/>
</dbReference>
<dbReference type="InterPro" id="IPR014757">
    <property type="entry name" value="Tscrpt_reg_IclR_C"/>
</dbReference>
<dbReference type="GO" id="GO:0003677">
    <property type="term" value="F:DNA binding"/>
    <property type="evidence" value="ECO:0007669"/>
    <property type="project" value="UniProtKB-KW"/>
</dbReference>
<dbReference type="RefSeq" id="WP_097940475.1">
    <property type="nucleotide sequence ID" value="NZ_BLKS01000001.1"/>
</dbReference>
<dbReference type="Pfam" id="PF09339">
    <property type="entry name" value="HTH_IclR"/>
    <property type="match status" value="1"/>
</dbReference>
<protein>
    <submittedName>
        <fullName evidence="6">Transcriptional regulator</fullName>
    </submittedName>
</protein>
<evidence type="ECO:0000256" key="1">
    <source>
        <dbReference type="ARBA" id="ARBA00023015"/>
    </source>
</evidence>
<dbReference type="SMART" id="SM00346">
    <property type="entry name" value="HTH_ICLR"/>
    <property type="match status" value="1"/>
</dbReference>
<dbReference type="InterPro" id="IPR005471">
    <property type="entry name" value="Tscrpt_reg_IclR_N"/>
</dbReference>
<dbReference type="GO" id="GO:0045892">
    <property type="term" value="P:negative regulation of DNA-templated transcription"/>
    <property type="evidence" value="ECO:0007669"/>
    <property type="project" value="TreeGrafter"/>
</dbReference>
<reference evidence="6 9" key="2">
    <citation type="journal article" date="2019" name="Emerg. Microbes Infect.">
        <title>Comprehensive subspecies identification of 175 nontuberculous mycobacteria species based on 7547 genomic profiles.</title>
        <authorList>
            <person name="Matsumoto Y."/>
            <person name="Kinjo T."/>
            <person name="Motooka D."/>
            <person name="Nabeya D."/>
            <person name="Jung N."/>
            <person name="Uechi K."/>
            <person name="Horii T."/>
            <person name="Iida T."/>
            <person name="Fujita J."/>
            <person name="Nakamura S."/>
        </authorList>
    </citation>
    <scope>NUCLEOTIDE SEQUENCE [LARGE SCALE GENOMIC DNA]</scope>
    <source>
        <strain evidence="6 9">JCM 6377</strain>
    </source>
</reference>
<keyword evidence="8" id="KW-1185">Reference proteome</keyword>
<dbReference type="SUPFAM" id="SSF46785">
    <property type="entry name" value="Winged helix' DNA-binding domain"/>
    <property type="match status" value="1"/>
</dbReference>
<comment type="caution">
    <text evidence="7">The sequence shown here is derived from an EMBL/GenBank/DDBJ whole genome shotgun (WGS) entry which is preliminary data.</text>
</comment>
<evidence type="ECO:0000259" key="4">
    <source>
        <dbReference type="PROSITE" id="PS51077"/>
    </source>
</evidence>
<dbReference type="Gene3D" id="1.10.10.10">
    <property type="entry name" value="Winged helix-like DNA-binding domain superfamily/Winged helix DNA-binding domain"/>
    <property type="match status" value="1"/>
</dbReference>
<organism evidence="7 8">
    <name type="scientific">Mycolicibacterium agri</name>
    <name type="common">Mycobacterium agri</name>
    <dbReference type="NCBI Taxonomy" id="36811"/>
    <lineage>
        <taxon>Bacteria</taxon>
        <taxon>Bacillati</taxon>
        <taxon>Actinomycetota</taxon>
        <taxon>Actinomycetes</taxon>
        <taxon>Mycobacteriales</taxon>
        <taxon>Mycobacteriaceae</taxon>
        <taxon>Mycolicibacterium</taxon>
    </lineage>
</organism>
<dbReference type="Proteomes" id="UP000220914">
    <property type="component" value="Unassembled WGS sequence"/>
</dbReference>
<keyword evidence="2" id="KW-0238">DNA-binding</keyword>
<dbReference type="Gene3D" id="3.30.450.40">
    <property type="match status" value="1"/>
</dbReference>
<evidence type="ECO:0000313" key="6">
    <source>
        <dbReference type="EMBL" id="GFG53532.1"/>
    </source>
</evidence>
<dbReference type="PROSITE" id="PS51078">
    <property type="entry name" value="ICLR_ED"/>
    <property type="match status" value="1"/>
</dbReference>
<sequence length="255" mass="27879">MKEHREVSTTLSGVERTVRILKAVEAAGATNLADIARRAGLNEATALRYLNSLSNLGFIERFDSTQYRLGWEVFRMGQHAISDRVPRDAVRPTMENLLAEFNETVNFAMIKGDAVVIIDVLESRRGVKKTNVVGQHDPWHASALGKSLLASMSDAEWRNIVGTAPLPAFTAQTITSIEGLADEIERTRARGYAIDNEEADEELCCVAAAVPARAGQTPEYALSVSFVTHRLAPDSLAYAGQKVREAAEQIGAKLR</sequence>
<feature type="domain" description="HTH iclR-type" evidence="4">
    <location>
        <begin position="11"/>
        <end position="71"/>
    </location>
</feature>
<dbReference type="Proteomes" id="UP000465302">
    <property type="component" value="Unassembled WGS sequence"/>
</dbReference>
<name>A0A2A7N3H2_MYCAG</name>
<reference evidence="7 8" key="1">
    <citation type="submission" date="2017-10" db="EMBL/GenBank/DDBJ databases">
        <title>The new phylogeny of genus Mycobacterium.</title>
        <authorList>
            <person name="Tortoli E."/>
            <person name="Trovato A."/>
            <person name="Cirillo D.M."/>
        </authorList>
    </citation>
    <scope>NUCLEOTIDE SEQUENCE [LARGE SCALE GENOMIC DNA]</scope>
    <source>
        <strain evidence="7 8">CCUG37673</strain>
    </source>
</reference>
<gene>
    <name evidence="7" type="ORF">CQY20_12945</name>
    <name evidence="6" type="ORF">MAGR_49730</name>
</gene>
<dbReference type="AlphaFoldDB" id="A0A2A7N3H2"/>
<proteinExistence type="predicted"/>
<accession>A0A2A7N3H2</accession>
<evidence type="ECO:0000256" key="2">
    <source>
        <dbReference type="ARBA" id="ARBA00023125"/>
    </source>
</evidence>
<dbReference type="InterPro" id="IPR036388">
    <property type="entry name" value="WH-like_DNA-bd_sf"/>
</dbReference>
<evidence type="ECO:0000313" key="9">
    <source>
        <dbReference type="Proteomes" id="UP000465302"/>
    </source>
</evidence>
<evidence type="ECO:0000259" key="5">
    <source>
        <dbReference type="PROSITE" id="PS51078"/>
    </source>
</evidence>
<reference evidence="6" key="3">
    <citation type="submission" date="2020-02" db="EMBL/GenBank/DDBJ databases">
        <authorList>
            <person name="Matsumoto Y."/>
            <person name="Motooka D."/>
            <person name="Nakamura S."/>
        </authorList>
    </citation>
    <scope>NUCLEOTIDE SEQUENCE</scope>
    <source>
        <strain evidence="6">JCM 6377</strain>
    </source>
</reference>
<feature type="domain" description="IclR-ED" evidence="5">
    <location>
        <begin position="72"/>
        <end position="255"/>
    </location>
</feature>
<dbReference type="GO" id="GO:0003700">
    <property type="term" value="F:DNA-binding transcription factor activity"/>
    <property type="evidence" value="ECO:0007669"/>
    <property type="project" value="TreeGrafter"/>
</dbReference>
<dbReference type="PANTHER" id="PTHR30136">
    <property type="entry name" value="HELIX-TURN-HELIX TRANSCRIPTIONAL REGULATOR, ICLR FAMILY"/>
    <property type="match status" value="1"/>
</dbReference>
<dbReference type="EMBL" id="BLKS01000001">
    <property type="protein sequence ID" value="GFG53532.1"/>
    <property type="molecule type" value="Genomic_DNA"/>
</dbReference>
<dbReference type="OrthoDB" id="7274111at2"/>
<evidence type="ECO:0000313" key="8">
    <source>
        <dbReference type="Proteomes" id="UP000220914"/>
    </source>
</evidence>
<dbReference type="EMBL" id="PDCP01000019">
    <property type="protein sequence ID" value="PEG38595.1"/>
    <property type="molecule type" value="Genomic_DNA"/>
</dbReference>
<keyword evidence="1" id="KW-0805">Transcription regulation</keyword>
<dbReference type="PROSITE" id="PS51077">
    <property type="entry name" value="HTH_ICLR"/>
    <property type="match status" value="1"/>
</dbReference>
<dbReference type="SUPFAM" id="SSF55781">
    <property type="entry name" value="GAF domain-like"/>
    <property type="match status" value="1"/>
</dbReference>
<dbReference type="InterPro" id="IPR050707">
    <property type="entry name" value="HTH_MetabolicPath_Reg"/>
</dbReference>
<keyword evidence="3" id="KW-0804">Transcription</keyword>
<evidence type="ECO:0000256" key="3">
    <source>
        <dbReference type="ARBA" id="ARBA00023163"/>
    </source>
</evidence>